<dbReference type="Pfam" id="PF17615">
    <property type="entry name" value="C166"/>
    <property type="match status" value="1"/>
</dbReference>
<evidence type="ECO:0000313" key="2">
    <source>
        <dbReference type="EMBL" id="KAK4187355.1"/>
    </source>
</evidence>
<dbReference type="EMBL" id="MU864404">
    <property type="protein sequence ID" value="KAK4187355.1"/>
    <property type="molecule type" value="Genomic_DNA"/>
</dbReference>
<feature type="signal peptide" evidence="1">
    <location>
        <begin position="1"/>
        <end position="21"/>
    </location>
</feature>
<dbReference type="Proteomes" id="UP001302126">
    <property type="component" value="Unassembled WGS sequence"/>
</dbReference>
<protein>
    <submittedName>
        <fullName evidence="2">Uncharacterized protein</fullName>
    </submittedName>
</protein>
<accession>A0AAN6WU29</accession>
<gene>
    <name evidence="2" type="ORF">QBC35DRAFT_452367</name>
</gene>
<proteinExistence type="predicted"/>
<keyword evidence="3" id="KW-1185">Reference proteome</keyword>
<comment type="caution">
    <text evidence="2">The sequence shown here is derived from an EMBL/GenBank/DDBJ whole genome shotgun (WGS) entry which is preliminary data.</text>
</comment>
<evidence type="ECO:0000313" key="3">
    <source>
        <dbReference type="Proteomes" id="UP001302126"/>
    </source>
</evidence>
<organism evidence="2 3">
    <name type="scientific">Podospora australis</name>
    <dbReference type="NCBI Taxonomy" id="1536484"/>
    <lineage>
        <taxon>Eukaryota</taxon>
        <taxon>Fungi</taxon>
        <taxon>Dikarya</taxon>
        <taxon>Ascomycota</taxon>
        <taxon>Pezizomycotina</taxon>
        <taxon>Sordariomycetes</taxon>
        <taxon>Sordariomycetidae</taxon>
        <taxon>Sordariales</taxon>
        <taxon>Podosporaceae</taxon>
        <taxon>Podospora</taxon>
    </lineage>
</organism>
<feature type="chain" id="PRO_5042825287" evidence="1">
    <location>
        <begin position="22"/>
        <end position="192"/>
    </location>
</feature>
<keyword evidence="1" id="KW-0732">Signal</keyword>
<dbReference type="Gene3D" id="1.20.1280.140">
    <property type="match status" value="1"/>
</dbReference>
<dbReference type="AlphaFoldDB" id="A0AAN6WU29"/>
<name>A0AAN6WU29_9PEZI</name>
<sequence length="192" mass="20254">MISVRSIFTTTVALLAAPILAQVTAGTIKSDLEVLKTKSQKLQATAQQFNIINAPLLMIGQGPWAQFMTGYQDFVQTTTTYIPKQQGAAQIPAGAGATEVTKAYTEFAKAHTQLLNILIEKARFVTSVPFVGPPVAANLRGGEGAVDAYSNSLVNLLPASADTEILAALKPLAEAFDKAIKAYAGNLGEPSF</sequence>
<evidence type="ECO:0000256" key="1">
    <source>
        <dbReference type="SAM" id="SignalP"/>
    </source>
</evidence>
<reference evidence="2" key="2">
    <citation type="submission" date="2023-05" db="EMBL/GenBank/DDBJ databases">
        <authorList>
            <consortium name="Lawrence Berkeley National Laboratory"/>
            <person name="Steindorff A."/>
            <person name="Hensen N."/>
            <person name="Bonometti L."/>
            <person name="Westerberg I."/>
            <person name="Brannstrom I.O."/>
            <person name="Guillou S."/>
            <person name="Cros-Aarteil S."/>
            <person name="Calhoun S."/>
            <person name="Haridas S."/>
            <person name="Kuo A."/>
            <person name="Mondo S."/>
            <person name="Pangilinan J."/>
            <person name="Riley R."/>
            <person name="Labutti K."/>
            <person name="Andreopoulos B."/>
            <person name="Lipzen A."/>
            <person name="Chen C."/>
            <person name="Yanf M."/>
            <person name="Daum C."/>
            <person name="Ng V."/>
            <person name="Clum A."/>
            <person name="Ohm R."/>
            <person name="Martin F."/>
            <person name="Silar P."/>
            <person name="Natvig D."/>
            <person name="Lalanne C."/>
            <person name="Gautier V."/>
            <person name="Ament-Velasquez S.L."/>
            <person name="Kruys A."/>
            <person name="Hutchinson M.I."/>
            <person name="Powell A.J."/>
            <person name="Barry K."/>
            <person name="Miller A.N."/>
            <person name="Grigoriev I.V."/>
            <person name="Debuchy R."/>
            <person name="Gladieux P."/>
            <person name="Thoren M.H."/>
            <person name="Johannesson H."/>
        </authorList>
    </citation>
    <scope>NUCLEOTIDE SEQUENCE</scope>
    <source>
        <strain evidence="2">PSN309</strain>
    </source>
</reference>
<reference evidence="2" key="1">
    <citation type="journal article" date="2023" name="Mol. Phylogenet. Evol.">
        <title>Genome-scale phylogeny and comparative genomics of the fungal order Sordariales.</title>
        <authorList>
            <person name="Hensen N."/>
            <person name="Bonometti L."/>
            <person name="Westerberg I."/>
            <person name="Brannstrom I.O."/>
            <person name="Guillou S."/>
            <person name="Cros-Aarteil S."/>
            <person name="Calhoun S."/>
            <person name="Haridas S."/>
            <person name="Kuo A."/>
            <person name="Mondo S."/>
            <person name="Pangilinan J."/>
            <person name="Riley R."/>
            <person name="LaButti K."/>
            <person name="Andreopoulos B."/>
            <person name="Lipzen A."/>
            <person name="Chen C."/>
            <person name="Yan M."/>
            <person name="Daum C."/>
            <person name="Ng V."/>
            <person name="Clum A."/>
            <person name="Steindorff A."/>
            <person name="Ohm R.A."/>
            <person name="Martin F."/>
            <person name="Silar P."/>
            <person name="Natvig D.O."/>
            <person name="Lalanne C."/>
            <person name="Gautier V."/>
            <person name="Ament-Velasquez S.L."/>
            <person name="Kruys A."/>
            <person name="Hutchinson M.I."/>
            <person name="Powell A.J."/>
            <person name="Barry K."/>
            <person name="Miller A.N."/>
            <person name="Grigoriev I.V."/>
            <person name="Debuchy R."/>
            <person name="Gladieux P."/>
            <person name="Hiltunen Thoren M."/>
            <person name="Johannesson H."/>
        </authorList>
    </citation>
    <scope>NUCLEOTIDE SEQUENCE</scope>
    <source>
        <strain evidence="2">PSN309</strain>
    </source>
</reference>